<dbReference type="PANTHER" id="PTHR13887">
    <property type="entry name" value="GLUTATHIONE S-TRANSFERASE KAPPA"/>
    <property type="match status" value="1"/>
</dbReference>
<evidence type="ECO:0000259" key="3">
    <source>
        <dbReference type="PROSITE" id="PS51352"/>
    </source>
</evidence>
<dbReference type="Proteomes" id="UP001500604">
    <property type="component" value="Unassembled WGS sequence"/>
</dbReference>
<feature type="domain" description="Thioredoxin" evidence="3">
    <location>
        <begin position="150"/>
        <end position="325"/>
    </location>
</feature>
<name>A0ABP8UZ94_9GAMM</name>
<keyword evidence="5" id="KW-1185">Reference proteome</keyword>
<reference evidence="5" key="1">
    <citation type="journal article" date="2019" name="Int. J. Syst. Evol. Microbiol.">
        <title>The Global Catalogue of Microorganisms (GCM) 10K type strain sequencing project: providing services to taxonomists for standard genome sequencing and annotation.</title>
        <authorList>
            <consortium name="The Broad Institute Genomics Platform"/>
            <consortium name="The Broad Institute Genome Sequencing Center for Infectious Disease"/>
            <person name="Wu L."/>
            <person name="Ma J."/>
        </authorList>
    </citation>
    <scope>NUCLEOTIDE SEQUENCE [LARGE SCALE GENOMIC DNA]</scope>
    <source>
        <strain evidence="5">JCM 17805</strain>
    </source>
</reference>
<feature type="signal peptide" evidence="2">
    <location>
        <begin position="1"/>
        <end position="20"/>
    </location>
</feature>
<sequence>MKNVVFAVISSLLFSVTAVADTPALLRFDQQSIAESQLSPWVQQSLYEIRREAWESERALLERGALELHVQKQAKVQGKTPDEIRSALLTIKPVSDGEIQAFYENYRDHIQAPLNEVRDAIREQLESFREQQQLAGVMDKLRQESELTVLVPEPKAPVFDLPMEGYPVKGKPDAPFTLVEFADYRCPYCKKGAEMVNRLMEAFPDSLKVYYVDFPVVDPASGISTTVMRGAWCAGQQDKYWEYHKLAYAQQGSLSKKTPGTLAAKLGLNTRVFEACMASKESEGSVEKAAAFGRQYGVSSTPTFFLNGKRLSGADIENQIRGLLSQSKSS</sequence>
<proteinExistence type="inferred from homology"/>
<gene>
    <name evidence="4" type="ORF">GCM10023116_01140</name>
</gene>
<dbReference type="InterPro" id="IPR012336">
    <property type="entry name" value="Thioredoxin-like_fold"/>
</dbReference>
<dbReference type="InterPro" id="IPR036249">
    <property type="entry name" value="Thioredoxin-like_sf"/>
</dbReference>
<dbReference type="EMBL" id="BAABFL010000007">
    <property type="protein sequence ID" value="GAA4647852.1"/>
    <property type="molecule type" value="Genomic_DNA"/>
</dbReference>
<dbReference type="Pfam" id="PF13462">
    <property type="entry name" value="Thioredoxin_4"/>
    <property type="match status" value="1"/>
</dbReference>
<dbReference type="PROSITE" id="PS51352">
    <property type="entry name" value="THIOREDOXIN_2"/>
    <property type="match status" value="1"/>
</dbReference>
<keyword evidence="2" id="KW-0732">Signal</keyword>
<comment type="caution">
    <text evidence="4">The sequence shown here is derived from an EMBL/GenBank/DDBJ whole genome shotgun (WGS) entry which is preliminary data.</text>
</comment>
<dbReference type="Gene3D" id="1.10.4030.10">
    <property type="entry name" value="Porin chaperone SurA, peptide-binding domain"/>
    <property type="match status" value="1"/>
</dbReference>
<dbReference type="InterPro" id="IPR013766">
    <property type="entry name" value="Thioredoxin_domain"/>
</dbReference>
<dbReference type="PANTHER" id="PTHR13887:SF56">
    <property type="entry name" value="THIOREDOXIN-LIKE REDUCTASE RV2466C"/>
    <property type="match status" value="1"/>
</dbReference>
<evidence type="ECO:0000313" key="4">
    <source>
        <dbReference type="EMBL" id="GAA4647852.1"/>
    </source>
</evidence>
<evidence type="ECO:0000313" key="5">
    <source>
        <dbReference type="Proteomes" id="UP001500604"/>
    </source>
</evidence>
<dbReference type="Gene3D" id="3.40.30.10">
    <property type="entry name" value="Glutaredoxin"/>
    <property type="match status" value="1"/>
</dbReference>
<accession>A0ABP8UZ94</accession>
<evidence type="ECO:0000256" key="2">
    <source>
        <dbReference type="SAM" id="SignalP"/>
    </source>
</evidence>
<comment type="similarity">
    <text evidence="1">Belongs to the thioredoxin family. DsbA subfamily.</text>
</comment>
<organism evidence="4 5">
    <name type="scientific">Kistimonas scapharcae</name>
    <dbReference type="NCBI Taxonomy" id="1036133"/>
    <lineage>
        <taxon>Bacteria</taxon>
        <taxon>Pseudomonadati</taxon>
        <taxon>Pseudomonadota</taxon>
        <taxon>Gammaproteobacteria</taxon>
        <taxon>Oceanospirillales</taxon>
        <taxon>Endozoicomonadaceae</taxon>
        <taxon>Kistimonas</taxon>
    </lineage>
</organism>
<dbReference type="RefSeq" id="WP_345192757.1">
    <property type="nucleotide sequence ID" value="NZ_BAABFL010000007.1"/>
</dbReference>
<protein>
    <recommendedName>
        <fullName evidence="3">Thioredoxin domain-containing protein</fullName>
    </recommendedName>
</protein>
<feature type="chain" id="PRO_5046454012" description="Thioredoxin domain-containing protein" evidence="2">
    <location>
        <begin position="21"/>
        <end position="330"/>
    </location>
</feature>
<evidence type="ECO:0000256" key="1">
    <source>
        <dbReference type="ARBA" id="ARBA00005791"/>
    </source>
</evidence>
<dbReference type="SUPFAM" id="SSF52833">
    <property type="entry name" value="Thioredoxin-like"/>
    <property type="match status" value="1"/>
</dbReference>